<proteinExistence type="inferred from homology"/>
<evidence type="ECO:0000256" key="2">
    <source>
        <dbReference type="ARBA" id="ARBA00022448"/>
    </source>
</evidence>
<sequence>MTQVTGARPLRAPEFNTVKVGSMYAASREASSRAREALSAALTGSDSVAATTGSELFAVVAVLDDQRSLRVALADKSVSSSVRAELAERVFGGKISAATQAVLTTAVAQDWSRTRDLVDTLVLLGQEALLRAAADRGRIDAVEDELFRLGRTVEDNPDLEQALTDRGKPAAAKRDLLARLLTGKVEDVTMQLAEQAVGRSRGDVGVAFDQLSDLAASLRKQIVAHVRSATALTQQQREHLAASLQRIYDKPVTIHVQVDPALLAGVVVRIGDDVIDGSAVGRLQRLRQALA</sequence>
<gene>
    <name evidence="8 9" type="primary">atpH</name>
    <name evidence="9" type="ORF">B7C42_07734</name>
</gene>
<dbReference type="Pfam" id="PF00213">
    <property type="entry name" value="OSCP"/>
    <property type="match status" value="1"/>
</dbReference>
<comment type="caution">
    <text evidence="9">The sequence shown here is derived from an EMBL/GenBank/DDBJ whole genome shotgun (WGS) entry which is preliminary data.</text>
</comment>
<dbReference type="HAMAP" id="MF_01416">
    <property type="entry name" value="ATP_synth_delta_bact"/>
    <property type="match status" value="1"/>
</dbReference>
<evidence type="ECO:0000256" key="1">
    <source>
        <dbReference type="ARBA" id="ARBA00004370"/>
    </source>
</evidence>
<keyword evidence="4 8" id="KW-0406">Ion transport</keyword>
<dbReference type="Gene3D" id="1.10.520.20">
    <property type="entry name" value="N-terminal domain of the delta subunit of the F1F0-ATP synthase"/>
    <property type="match status" value="1"/>
</dbReference>
<organism evidence="9 10">
    <name type="scientific">Nocardia cerradoensis</name>
    <dbReference type="NCBI Taxonomy" id="85688"/>
    <lineage>
        <taxon>Bacteria</taxon>
        <taxon>Bacillati</taxon>
        <taxon>Actinomycetota</taxon>
        <taxon>Actinomycetes</taxon>
        <taxon>Mycobacteriales</taxon>
        <taxon>Nocardiaceae</taxon>
        <taxon>Nocardia</taxon>
    </lineage>
</organism>
<keyword evidence="2 8" id="KW-0813">Transport</keyword>
<comment type="subcellular location">
    <subcellularLocation>
        <location evidence="8">Cell membrane</location>
        <topology evidence="8">Peripheral membrane protein</topology>
    </subcellularLocation>
    <subcellularLocation>
        <location evidence="1">Membrane</location>
    </subcellularLocation>
</comment>
<keyword evidence="7 8" id="KW-0066">ATP synthesis</keyword>
<protein>
    <recommendedName>
        <fullName evidence="8">ATP synthase subunit delta</fullName>
    </recommendedName>
    <alternativeName>
        <fullName evidence="8">ATP synthase F(1) sector subunit delta</fullName>
    </alternativeName>
    <alternativeName>
        <fullName evidence="8">F-type ATPase subunit delta</fullName>
        <shortName evidence="8">F-ATPase subunit delta</shortName>
    </alternativeName>
</protein>
<name>A0A231GUC1_9NOCA</name>
<dbReference type="InterPro" id="IPR020781">
    <property type="entry name" value="ATPase_OSCP/d_CS"/>
</dbReference>
<evidence type="ECO:0000256" key="3">
    <source>
        <dbReference type="ARBA" id="ARBA00022781"/>
    </source>
</evidence>
<dbReference type="AlphaFoldDB" id="A0A231GUC1"/>
<keyword evidence="3 8" id="KW-0375">Hydrogen ion transport</keyword>
<keyword evidence="5 8" id="KW-0472">Membrane</keyword>
<dbReference type="GO" id="GO:0005886">
    <property type="term" value="C:plasma membrane"/>
    <property type="evidence" value="ECO:0007669"/>
    <property type="project" value="UniProtKB-SubCell"/>
</dbReference>
<evidence type="ECO:0000313" key="10">
    <source>
        <dbReference type="Proteomes" id="UP000215506"/>
    </source>
</evidence>
<reference evidence="9 10" key="1">
    <citation type="submission" date="2017-07" db="EMBL/GenBank/DDBJ databases">
        <title>First draft Genome Sequence of Nocardia cerradoensis isolated from human infection.</title>
        <authorList>
            <person name="Carrasco G."/>
        </authorList>
    </citation>
    <scope>NUCLEOTIDE SEQUENCE [LARGE SCALE GENOMIC DNA]</scope>
    <source>
        <strain evidence="9 10">CNM20130759</strain>
    </source>
</reference>
<dbReference type="EMBL" id="NGAF01000037">
    <property type="protein sequence ID" value="OXR40219.1"/>
    <property type="molecule type" value="Genomic_DNA"/>
</dbReference>
<comment type="function">
    <text evidence="8">This protein is part of the stalk that links CF(0) to CF(1). It either transmits conformational changes from CF(0) to CF(1) or is implicated in proton conduction.</text>
</comment>
<evidence type="ECO:0000313" key="9">
    <source>
        <dbReference type="EMBL" id="OXR40219.1"/>
    </source>
</evidence>
<comment type="function">
    <text evidence="8">F(1)F(0) ATP synthase produces ATP from ADP in the presence of a proton or sodium gradient. F-type ATPases consist of two structural domains, F(1) containing the extramembraneous catalytic core and F(0) containing the membrane proton channel, linked together by a central stalk and a peripheral stalk. During catalysis, ATP synthesis in the catalytic domain of F(1) is coupled via a rotary mechanism of the central stalk subunits to proton translocation.</text>
</comment>
<dbReference type="NCBIfam" id="NF009967">
    <property type="entry name" value="PRK13430.1"/>
    <property type="match status" value="1"/>
</dbReference>
<evidence type="ECO:0000256" key="4">
    <source>
        <dbReference type="ARBA" id="ARBA00023065"/>
    </source>
</evidence>
<dbReference type="Proteomes" id="UP000215506">
    <property type="component" value="Unassembled WGS sequence"/>
</dbReference>
<dbReference type="InterPro" id="IPR026015">
    <property type="entry name" value="ATP_synth_OSCP/delta_N_sf"/>
</dbReference>
<evidence type="ECO:0000256" key="5">
    <source>
        <dbReference type="ARBA" id="ARBA00023136"/>
    </source>
</evidence>
<accession>A0A231GUC1</accession>
<dbReference type="PROSITE" id="PS00389">
    <property type="entry name" value="ATPASE_DELTA"/>
    <property type="match status" value="1"/>
</dbReference>
<evidence type="ECO:0000256" key="8">
    <source>
        <dbReference type="HAMAP-Rule" id="MF_01416"/>
    </source>
</evidence>
<dbReference type="InterPro" id="IPR000711">
    <property type="entry name" value="ATPase_OSCP/dsu"/>
</dbReference>
<evidence type="ECO:0000256" key="6">
    <source>
        <dbReference type="ARBA" id="ARBA00023196"/>
    </source>
</evidence>
<keyword evidence="8" id="KW-1003">Cell membrane</keyword>
<dbReference type="GO" id="GO:0046933">
    <property type="term" value="F:proton-transporting ATP synthase activity, rotational mechanism"/>
    <property type="evidence" value="ECO:0007669"/>
    <property type="project" value="UniProtKB-UniRule"/>
</dbReference>
<dbReference type="GO" id="GO:0045259">
    <property type="term" value="C:proton-transporting ATP synthase complex"/>
    <property type="evidence" value="ECO:0007669"/>
    <property type="project" value="UniProtKB-KW"/>
</dbReference>
<keyword evidence="10" id="KW-1185">Reference proteome</keyword>
<evidence type="ECO:0000256" key="7">
    <source>
        <dbReference type="ARBA" id="ARBA00023310"/>
    </source>
</evidence>
<dbReference type="PANTHER" id="PTHR11910">
    <property type="entry name" value="ATP SYNTHASE DELTA CHAIN"/>
    <property type="match status" value="1"/>
</dbReference>
<dbReference type="NCBIfam" id="TIGR01145">
    <property type="entry name" value="ATP_synt_delta"/>
    <property type="match status" value="1"/>
</dbReference>
<keyword evidence="6 8" id="KW-0139">CF(1)</keyword>
<comment type="similarity">
    <text evidence="8">Belongs to the ATPase delta chain family.</text>
</comment>